<feature type="transmembrane region" description="Helical" evidence="1">
    <location>
        <begin position="720"/>
        <end position="740"/>
    </location>
</feature>
<dbReference type="SUPFAM" id="SSF82866">
    <property type="entry name" value="Multidrug efflux transporter AcrB transmembrane domain"/>
    <property type="match status" value="2"/>
</dbReference>
<dbReference type="GO" id="GO:0005886">
    <property type="term" value="C:plasma membrane"/>
    <property type="evidence" value="ECO:0007669"/>
    <property type="project" value="TreeGrafter"/>
</dbReference>
<feature type="transmembrane region" description="Helical" evidence="1">
    <location>
        <begin position="528"/>
        <end position="549"/>
    </location>
</feature>
<dbReference type="SUPFAM" id="SSF82714">
    <property type="entry name" value="Multidrug efflux transporter AcrB TolC docking domain, DN and DC subdomains"/>
    <property type="match status" value="2"/>
</dbReference>
<dbReference type="Gene3D" id="1.20.1640.10">
    <property type="entry name" value="Multidrug efflux transporter AcrB transmembrane domain"/>
    <property type="match status" value="4"/>
</dbReference>
<feature type="transmembrane region" description="Helical" evidence="1">
    <location>
        <begin position="1251"/>
        <end position="1271"/>
    </location>
</feature>
<feature type="transmembrane region" description="Helical" evidence="1">
    <location>
        <begin position="654"/>
        <end position="674"/>
    </location>
</feature>
<dbReference type="PANTHER" id="PTHR32063:SF19">
    <property type="entry name" value="CATION EFFLUX SYSTEM PROTEIN CUSA"/>
    <property type="match status" value="1"/>
</dbReference>
<dbReference type="PANTHER" id="PTHR32063">
    <property type="match status" value="1"/>
</dbReference>
<dbReference type="Pfam" id="PF00873">
    <property type="entry name" value="ACR_tran"/>
    <property type="match status" value="4"/>
</dbReference>
<proteinExistence type="predicted"/>
<organism evidence="2">
    <name type="scientific">marine sediment metagenome</name>
    <dbReference type="NCBI Taxonomy" id="412755"/>
    <lineage>
        <taxon>unclassified sequences</taxon>
        <taxon>metagenomes</taxon>
        <taxon>ecological metagenomes</taxon>
    </lineage>
</organism>
<dbReference type="InterPro" id="IPR001036">
    <property type="entry name" value="Acrflvin-R"/>
</dbReference>
<evidence type="ECO:0000313" key="2">
    <source>
        <dbReference type="EMBL" id="KKN64135.1"/>
    </source>
</evidence>
<feature type="transmembrane region" description="Helical" evidence="1">
    <location>
        <begin position="33"/>
        <end position="52"/>
    </location>
</feature>
<feature type="transmembrane region" description="Helical" evidence="1">
    <location>
        <begin position="434"/>
        <end position="451"/>
    </location>
</feature>
<feature type="transmembrane region" description="Helical" evidence="1">
    <location>
        <begin position="569"/>
        <end position="589"/>
    </location>
</feature>
<dbReference type="Gene3D" id="3.30.70.1440">
    <property type="entry name" value="Multidrug efflux transporter AcrB pore domain"/>
    <property type="match status" value="1"/>
</dbReference>
<feature type="transmembrane region" description="Helical" evidence="1">
    <location>
        <begin position="686"/>
        <end position="708"/>
    </location>
</feature>
<feature type="transmembrane region" description="Helical" evidence="1">
    <location>
        <begin position="601"/>
        <end position="618"/>
    </location>
</feature>
<reference evidence="2" key="1">
    <citation type="journal article" date="2015" name="Nature">
        <title>Complex archaea that bridge the gap between prokaryotes and eukaryotes.</title>
        <authorList>
            <person name="Spang A."/>
            <person name="Saw J.H."/>
            <person name="Jorgensen S.L."/>
            <person name="Zaremba-Niedzwiedzka K."/>
            <person name="Martijn J."/>
            <person name="Lind A.E."/>
            <person name="van Eijk R."/>
            <person name="Schleper C."/>
            <person name="Guy L."/>
            <person name="Ettema T.J."/>
        </authorList>
    </citation>
    <scope>NUCLEOTIDE SEQUENCE</scope>
</reference>
<feature type="transmembrane region" description="Helical" evidence="1">
    <location>
        <begin position="1184"/>
        <end position="1203"/>
    </location>
</feature>
<sequence>MAAGPTDPSYNELSPEQASFIGRLLDWCLNNKLVMGMLVLAVVSWGVMVAPFDWDLGGIERRPVPTDAIPDIGENQQIIFTQWMGRSPQDVEDQISYPLTVSLLGVPGVKTIRSLSMFGFSSIYVIFKEDVDFYWSRSRILEKLNSLPGGTLPPGVQPALGPDATALGQIYWYTLEGRDLDGQPIGGWDLGELRTVQDWNVRYGLLSADGVSEVGSVGGFVREYQIDVDPDAMRAYNVTLPEVYKAIKASNIDVGAKNIELNRVEYFIRGIGFIKNVDDIASSVIKVYKNVPVLIRHVATVTLGPALRRGGLDKDGAEAVGGVVVARYGDNPLAVIKNVKRKIEEQIAPSLPVKVVIDHESVSTEQLNLYAAQHGFDSHIGTELNHEAWVKHLKHLRANKDQRPAWANISQVTIIPFYDRTGLIYETLGTLYDALTQEILITFIVVILMVLHLRSSMLIGGMLPLSVLLAFVAMKTFGVDANIVALSGIAIAIGTIVDMGIVICENILRHLDEAPPEAPRLAVIHRAASEVGSAVVTAVATTVVSFLPVFTMIGAEGKLFKPLAFTKTFALIASVVIALTVLPPAAHILFCGRISGKKMRVGLFALLAAVGVGLVARGVGMGSFLIAASGVALLLFGVYKIFEGNLPKLLSRAGSWVACGAVSVLIGYLLSVAWEPLGPQAGLTSNFLFVTMLVGGLLGLFRLFQLVYPWALRRALSQKTVFILMVTAVLLLGWVAWHGLGSVFGPIPKDYSKQNLTAEQVEDLSWGDRYKYRLAYLQGKKWDDPDDPEESISIQPFGRRMKWNIATSWKGLGKEFMPPLDEGSFLYMPTTMTHASVGEALDIISKQDKAFHAIPEIDSVVGKFGRAETPLDPAPISMIETVINYKPEFKTDKDGRRRKFKLAGSDTRYEIDAVGRKFAVKDDGQLVVDPDGSLFRQWREHITTPNDIWDEIVEAGQIPGSTSAPKLQPIAARIVMLQSGMRAPMGVKVYGPNLAVIEEVGLQIEGFLKQVPSIEPSAVIADRIVGKPYLEIVPDREAIARYGVKMREFQDIVEIAIGGRQITTTVEGRERFPVRVRYQRELRDRIETMGRILLPGKEGAQIPLTEVAEIRYVPGPQVIKSEDTFLTGYVLFDMKPGRAEVDVVEEAQAYLKEKIDNGQFILPPGVSYTFAGSYENQVRSQKTLMLVLPVALFVIFMLLYFQFRAISTTLLVFSGIFVAWSGGFILLWMYGRPWFMDFAVFDVQMRELFQAHTINLSVAVWVGFLALFGIATDNGVIQSTYLNQIFRQRQPIAIGDIRDATVAGAMRRVRPCLMTSATTILALIPVLTSTGRGSDVMVPMAIPSFGGMLVVLLSVFLVPVLYCLVREFMKHSGWSEPAVGIFILITLFVGLIPMAIFCDIKARAAPRS</sequence>
<feature type="transmembrane region" description="Helical" evidence="1">
    <location>
        <begin position="483"/>
        <end position="508"/>
    </location>
</feature>
<comment type="caution">
    <text evidence="2">The sequence shown here is derived from an EMBL/GenBank/DDBJ whole genome shotgun (WGS) entry which is preliminary data.</text>
</comment>
<dbReference type="InterPro" id="IPR027463">
    <property type="entry name" value="AcrB_DN_DC_subdom"/>
</dbReference>
<keyword evidence="1" id="KW-1133">Transmembrane helix</keyword>
<name>A0A0F9S5I4_9ZZZZ</name>
<feature type="transmembrane region" description="Helical" evidence="1">
    <location>
        <begin position="1377"/>
        <end position="1397"/>
    </location>
</feature>
<dbReference type="GO" id="GO:0042910">
    <property type="term" value="F:xenobiotic transmembrane transporter activity"/>
    <property type="evidence" value="ECO:0007669"/>
    <property type="project" value="TreeGrafter"/>
</dbReference>
<evidence type="ECO:0000256" key="1">
    <source>
        <dbReference type="SAM" id="Phobius"/>
    </source>
</evidence>
<protein>
    <recommendedName>
        <fullName evidence="3">Acriflavine resistance protein B</fullName>
    </recommendedName>
</protein>
<dbReference type="Gene3D" id="3.30.70.1430">
    <property type="entry name" value="Multidrug efflux transporter AcrB pore domain"/>
    <property type="match status" value="2"/>
</dbReference>
<evidence type="ECO:0008006" key="3">
    <source>
        <dbReference type="Google" id="ProtNLM"/>
    </source>
</evidence>
<keyword evidence="1" id="KW-0812">Transmembrane</keyword>
<keyword evidence="1" id="KW-0472">Membrane</keyword>
<feature type="transmembrane region" description="Helical" evidence="1">
    <location>
        <begin position="624"/>
        <end position="642"/>
    </location>
</feature>
<dbReference type="Gene3D" id="3.30.70.1320">
    <property type="entry name" value="Multidrug efflux transporter AcrB pore domain like"/>
    <property type="match status" value="2"/>
</dbReference>
<dbReference type="SUPFAM" id="SSF82693">
    <property type="entry name" value="Multidrug efflux transporter AcrB pore domain, PN1, PN2, PC1 and PC2 subdomains"/>
    <property type="match status" value="2"/>
</dbReference>
<dbReference type="Gene3D" id="3.30.2090.10">
    <property type="entry name" value="Multidrug efflux transporter AcrB TolC docking domain, DN and DC subdomains"/>
    <property type="match status" value="2"/>
</dbReference>
<feature type="transmembrane region" description="Helical" evidence="1">
    <location>
        <begin position="1210"/>
        <end position="1231"/>
    </location>
</feature>
<feature type="transmembrane region" description="Helical" evidence="1">
    <location>
        <begin position="1340"/>
        <end position="1365"/>
    </location>
</feature>
<dbReference type="EMBL" id="LAZR01000567">
    <property type="protein sequence ID" value="KKN64135.1"/>
    <property type="molecule type" value="Genomic_DNA"/>
</dbReference>
<gene>
    <name evidence="2" type="ORF">LCGC14_0494760</name>
</gene>
<feature type="transmembrane region" description="Helical" evidence="1">
    <location>
        <begin position="1311"/>
        <end position="1328"/>
    </location>
</feature>
<dbReference type="PRINTS" id="PR00702">
    <property type="entry name" value="ACRIFLAVINRP"/>
</dbReference>
<accession>A0A0F9S5I4</accession>